<reference evidence="1" key="1">
    <citation type="submission" date="2021-02" db="EMBL/GenBank/DDBJ databases">
        <authorList>
            <person name="Nowell W R."/>
        </authorList>
    </citation>
    <scope>NUCLEOTIDE SEQUENCE</scope>
</reference>
<accession>A0A815Y656</accession>
<dbReference type="EMBL" id="CAJNOL010017714">
    <property type="protein sequence ID" value="CAF1679441.1"/>
    <property type="molecule type" value="Genomic_DNA"/>
</dbReference>
<gene>
    <name evidence="2" type="ORF">JXQ802_LOCUS58922</name>
    <name evidence="1" type="ORF">PYM288_LOCUS42275</name>
</gene>
<evidence type="ECO:0000313" key="4">
    <source>
        <dbReference type="Proteomes" id="UP000663870"/>
    </source>
</evidence>
<evidence type="ECO:0000313" key="3">
    <source>
        <dbReference type="Proteomes" id="UP000663854"/>
    </source>
</evidence>
<dbReference type="EMBL" id="CAJNOH010015782">
    <property type="protein sequence ID" value="CAF1566504.1"/>
    <property type="molecule type" value="Genomic_DNA"/>
</dbReference>
<comment type="caution">
    <text evidence="1">The sequence shown here is derived from an EMBL/GenBank/DDBJ whole genome shotgun (WGS) entry which is preliminary data.</text>
</comment>
<sequence length="91" mass="10186">MLRNFKNGGCRYNLFVDYHNKSAIMAENDIVIKHSRGYIGVFGPRIDYIANEVASAAGIPNALSCPYHITLITKDELRQLTADLSNKIDDL</sequence>
<evidence type="ECO:0000313" key="1">
    <source>
        <dbReference type="EMBL" id="CAF1566504.1"/>
    </source>
</evidence>
<name>A0A815Y656_9BILA</name>
<feature type="non-terminal residue" evidence="1">
    <location>
        <position position="1"/>
    </location>
</feature>
<proteinExistence type="predicted"/>
<protein>
    <submittedName>
        <fullName evidence="1">Uncharacterized protein</fullName>
    </submittedName>
</protein>
<dbReference type="Proteomes" id="UP000663854">
    <property type="component" value="Unassembled WGS sequence"/>
</dbReference>
<keyword evidence="4" id="KW-1185">Reference proteome</keyword>
<evidence type="ECO:0000313" key="2">
    <source>
        <dbReference type="EMBL" id="CAF1679441.1"/>
    </source>
</evidence>
<dbReference type="Proteomes" id="UP000663870">
    <property type="component" value="Unassembled WGS sequence"/>
</dbReference>
<organism evidence="1 3">
    <name type="scientific">Rotaria sordida</name>
    <dbReference type="NCBI Taxonomy" id="392033"/>
    <lineage>
        <taxon>Eukaryota</taxon>
        <taxon>Metazoa</taxon>
        <taxon>Spiralia</taxon>
        <taxon>Gnathifera</taxon>
        <taxon>Rotifera</taxon>
        <taxon>Eurotatoria</taxon>
        <taxon>Bdelloidea</taxon>
        <taxon>Philodinida</taxon>
        <taxon>Philodinidae</taxon>
        <taxon>Rotaria</taxon>
    </lineage>
</organism>
<dbReference type="AlphaFoldDB" id="A0A815Y656"/>